<keyword evidence="6" id="KW-1185">Reference proteome</keyword>
<feature type="transmembrane region" description="Helical" evidence="4">
    <location>
        <begin position="191"/>
        <end position="211"/>
    </location>
</feature>
<dbReference type="Pfam" id="PF07690">
    <property type="entry name" value="MFS_1"/>
    <property type="match status" value="1"/>
</dbReference>
<dbReference type="PANTHER" id="PTHR23121">
    <property type="entry name" value="SODIUM-DEPENDENT GLUCOSE TRANSPORTER 1"/>
    <property type="match status" value="1"/>
</dbReference>
<evidence type="ECO:0000256" key="1">
    <source>
        <dbReference type="ARBA" id="ARBA00022692"/>
    </source>
</evidence>
<dbReference type="Proteomes" id="UP000749559">
    <property type="component" value="Unassembled WGS sequence"/>
</dbReference>
<feature type="transmembrane region" description="Helical" evidence="4">
    <location>
        <begin position="308"/>
        <end position="331"/>
    </location>
</feature>
<dbReference type="AlphaFoldDB" id="A0A8S4P983"/>
<keyword evidence="3 4" id="KW-0472">Membrane</keyword>
<dbReference type="InterPro" id="IPR036259">
    <property type="entry name" value="MFS_trans_sf"/>
</dbReference>
<evidence type="ECO:0000313" key="5">
    <source>
        <dbReference type="EMBL" id="CAH1789588.1"/>
    </source>
</evidence>
<reference evidence="5" key="1">
    <citation type="submission" date="2022-03" db="EMBL/GenBank/DDBJ databases">
        <authorList>
            <person name="Martin C."/>
        </authorList>
    </citation>
    <scope>NUCLEOTIDE SEQUENCE</scope>
</reference>
<evidence type="ECO:0000256" key="2">
    <source>
        <dbReference type="ARBA" id="ARBA00022989"/>
    </source>
</evidence>
<feature type="transmembrane region" description="Helical" evidence="4">
    <location>
        <begin position="68"/>
        <end position="87"/>
    </location>
</feature>
<evidence type="ECO:0000313" key="6">
    <source>
        <dbReference type="Proteomes" id="UP000749559"/>
    </source>
</evidence>
<dbReference type="EMBL" id="CAIIXF020000007">
    <property type="protein sequence ID" value="CAH1789588.1"/>
    <property type="molecule type" value="Genomic_DNA"/>
</dbReference>
<proteinExistence type="predicted"/>
<evidence type="ECO:0000256" key="3">
    <source>
        <dbReference type="ARBA" id="ARBA00023136"/>
    </source>
</evidence>
<organism evidence="5 6">
    <name type="scientific">Owenia fusiformis</name>
    <name type="common">Polychaete worm</name>
    <dbReference type="NCBI Taxonomy" id="6347"/>
    <lineage>
        <taxon>Eukaryota</taxon>
        <taxon>Metazoa</taxon>
        <taxon>Spiralia</taxon>
        <taxon>Lophotrochozoa</taxon>
        <taxon>Annelida</taxon>
        <taxon>Polychaeta</taxon>
        <taxon>Sedentaria</taxon>
        <taxon>Canalipalpata</taxon>
        <taxon>Sabellida</taxon>
        <taxon>Oweniida</taxon>
        <taxon>Oweniidae</taxon>
        <taxon>Owenia</taxon>
    </lineage>
</organism>
<protein>
    <submittedName>
        <fullName evidence="5">Uncharacterized protein</fullName>
    </submittedName>
</protein>
<feature type="transmembrane region" description="Helical" evidence="4">
    <location>
        <begin position="218"/>
        <end position="237"/>
    </location>
</feature>
<feature type="transmembrane region" description="Helical" evidence="4">
    <location>
        <begin position="31"/>
        <end position="48"/>
    </location>
</feature>
<dbReference type="OrthoDB" id="546893at2759"/>
<keyword evidence="1 4" id="KW-0812">Transmembrane</keyword>
<dbReference type="PANTHER" id="PTHR23121:SF9">
    <property type="entry name" value="SODIUM-DEPENDENT GLUCOSE TRANSPORTER 1"/>
    <property type="match status" value="1"/>
</dbReference>
<name>A0A8S4P983_OWEFU</name>
<dbReference type="InterPro" id="IPR011701">
    <property type="entry name" value="MFS"/>
</dbReference>
<feature type="transmembrane region" description="Helical" evidence="4">
    <location>
        <begin position="243"/>
        <end position="269"/>
    </location>
</feature>
<feature type="transmembrane region" description="Helical" evidence="4">
    <location>
        <begin position="94"/>
        <end position="114"/>
    </location>
</feature>
<gene>
    <name evidence="5" type="ORF">OFUS_LOCUS14919</name>
</gene>
<accession>A0A8S4P983</accession>
<dbReference type="GO" id="GO:0022857">
    <property type="term" value="F:transmembrane transporter activity"/>
    <property type="evidence" value="ECO:0007669"/>
    <property type="project" value="InterPro"/>
</dbReference>
<keyword evidence="2 4" id="KW-1133">Transmembrane helix</keyword>
<comment type="caution">
    <text evidence="5">The sequence shown here is derived from an EMBL/GenBank/DDBJ whole genome shotgun (WGS) entry which is preliminary data.</text>
</comment>
<dbReference type="Gene3D" id="1.20.1250.20">
    <property type="entry name" value="MFS general substrate transporter like domains"/>
    <property type="match status" value="2"/>
</dbReference>
<dbReference type="SUPFAM" id="SSF103473">
    <property type="entry name" value="MFS general substrate transporter"/>
    <property type="match status" value="2"/>
</dbReference>
<evidence type="ECO:0000256" key="4">
    <source>
        <dbReference type="SAM" id="Phobius"/>
    </source>
</evidence>
<sequence length="384" mass="42830">MTTNNEQQEGEQNDRDEYDNRTFRYKLVKNIFLFLSRVFMGMYLEISGPTLLDLRDRVGVNYEEISRVLVAKSVGYFISSVFGGFLVDKLKGHVDLLISLGCFMGAVGTAIIPWSPSMPFMGVMFHLQGLGEGIIDVGGDNLVIRMWGDKAAAPIHSLYFAFVGGERTLSKFLFAFATDGPLKFTKDNATILNTVFWASFTAGRGLAMLAAKFVGPRILLIVELIMNLIVAIVLLTLGYRFAIVMWIFTALQGACLAPLFPSGIAWLNIYLKVTGMALAVFYIGASFGGMAFQWVTGYLFQNYGPMSWLYIILVYAIAVNIIFWAMQVIAWKFGTVIIRKNSLKEIAANDKLNYPLSNPRKDADLGDDDDGWKEAIIQTDHCRL</sequence>
<feature type="transmembrane region" description="Helical" evidence="4">
    <location>
        <begin position="276"/>
        <end position="296"/>
    </location>
</feature>